<reference evidence="1 2" key="1">
    <citation type="submission" date="2020-10" db="EMBL/GenBank/DDBJ databases">
        <title>Complete genome sequence of Paludibaculum fermentans P105T, a facultatively anaerobic acidobacterium capable of dissimilatory Fe(III) reduction.</title>
        <authorList>
            <person name="Dedysh S.N."/>
            <person name="Beletsky A.V."/>
            <person name="Kulichevskaya I.S."/>
            <person name="Mardanov A.V."/>
            <person name="Ravin N.V."/>
        </authorList>
    </citation>
    <scope>NUCLEOTIDE SEQUENCE [LARGE SCALE GENOMIC DNA]</scope>
    <source>
        <strain evidence="1 2">P105</strain>
    </source>
</reference>
<dbReference type="Proteomes" id="UP000593892">
    <property type="component" value="Chromosome"/>
</dbReference>
<keyword evidence="2" id="KW-1185">Reference proteome</keyword>
<dbReference type="KEGG" id="pfer:IRI77_05655"/>
<proteinExistence type="predicted"/>
<name>A0A7S7SLJ7_PALFE</name>
<sequence>MFFKREKAKETTFSTQLDKLRSAGYTVEASGSQTRVVKGKLGALVQARADVDQDDQNLALCEVGLVVGPELALLTDLGFQKIFMTPSGKKMPALAEHLVALHAFEEDFREAAGLTSLYNHGLGTTNEKHLYDRVQDRDHGVPKRPWETN</sequence>
<accession>A0A7S7SLJ7</accession>
<protein>
    <submittedName>
        <fullName evidence="1">Uncharacterized protein</fullName>
    </submittedName>
</protein>
<dbReference type="AlphaFoldDB" id="A0A7S7SLJ7"/>
<gene>
    <name evidence="1" type="ORF">IRI77_05655</name>
</gene>
<organism evidence="1 2">
    <name type="scientific">Paludibaculum fermentans</name>
    <dbReference type="NCBI Taxonomy" id="1473598"/>
    <lineage>
        <taxon>Bacteria</taxon>
        <taxon>Pseudomonadati</taxon>
        <taxon>Acidobacteriota</taxon>
        <taxon>Terriglobia</taxon>
        <taxon>Bryobacterales</taxon>
        <taxon>Bryobacteraceae</taxon>
        <taxon>Paludibaculum</taxon>
    </lineage>
</organism>
<evidence type="ECO:0000313" key="1">
    <source>
        <dbReference type="EMBL" id="QOY89439.1"/>
    </source>
</evidence>
<dbReference type="RefSeq" id="WP_194451101.1">
    <property type="nucleotide sequence ID" value="NZ_CP063849.1"/>
</dbReference>
<dbReference type="EMBL" id="CP063849">
    <property type="protein sequence ID" value="QOY89439.1"/>
    <property type="molecule type" value="Genomic_DNA"/>
</dbReference>
<evidence type="ECO:0000313" key="2">
    <source>
        <dbReference type="Proteomes" id="UP000593892"/>
    </source>
</evidence>